<keyword evidence="1" id="KW-0812">Transmembrane</keyword>
<proteinExistence type="predicted"/>
<keyword evidence="1" id="KW-0472">Membrane</keyword>
<dbReference type="Proteomes" id="UP001212841">
    <property type="component" value="Unassembled WGS sequence"/>
</dbReference>
<evidence type="ECO:0000256" key="2">
    <source>
        <dbReference type="SAM" id="SignalP"/>
    </source>
</evidence>
<dbReference type="EMBL" id="JADGJD010000282">
    <property type="protein sequence ID" value="KAJ3052581.1"/>
    <property type="molecule type" value="Genomic_DNA"/>
</dbReference>
<feature type="transmembrane region" description="Helical" evidence="1">
    <location>
        <begin position="234"/>
        <end position="256"/>
    </location>
</feature>
<organism evidence="3 4">
    <name type="scientific">Rhizophlyctis rosea</name>
    <dbReference type="NCBI Taxonomy" id="64517"/>
    <lineage>
        <taxon>Eukaryota</taxon>
        <taxon>Fungi</taxon>
        <taxon>Fungi incertae sedis</taxon>
        <taxon>Chytridiomycota</taxon>
        <taxon>Chytridiomycota incertae sedis</taxon>
        <taxon>Chytridiomycetes</taxon>
        <taxon>Rhizophlyctidales</taxon>
        <taxon>Rhizophlyctidaceae</taxon>
        <taxon>Rhizophlyctis</taxon>
    </lineage>
</organism>
<accession>A0AAD5X5W1</accession>
<keyword evidence="2" id="KW-0732">Signal</keyword>
<comment type="caution">
    <text evidence="3">The sequence shown here is derived from an EMBL/GenBank/DDBJ whole genome shotgun (WGS) entry which is preliminary data.</text>
</comment>
<evidence type="ECO:0000256" key="1">
    <source>
        <dbReference type="SAM" id="Phobius"/>
    </source>
</evidence>
<gene>
    <name evidence="3" type="ORF">HK097_006017</name>
</gene>
<protein>
    <submittedName>
        <fullName evidence="3">Uncharacterized protein</fullName>
    </submittedName>
</protein>
<feature type="chain" id="PRO_5041912859" evidence="2">
    <location>
        <begin position="20"/>
        <end position="258"/>
    </location>
</feature>
<name>A0AAD5X5W1_9FUNG</name>
<sequence length="258" mass="27420">MRPLTLISIVALKSLAALAIPQTGASDPCLTAALAFEIDLPIQCPLAASKYNSYLDLTTDPVTAGDLLTSGLKEACPKMDQCLRFLAKAGDVAKTCKGVKAATMIGGYPYYPEHQISTGVYPEVFRTIPTTITLNETLCYQDQHQYCYSATTTAIALVHRGDSEAVCRATPTCWRRYNSFDRIGTAIRFGDKWGGVLYYSGAGAQMAAEAERKGCNVPVDGNTTSSVGADVKSGVWKVVAGLVGFVIPIVGSIALASM</sequence>
<feature type="signal peptide" evidence="2">
    <location>
        <begin position="1"/>
        <end position="19"/>
    </location>
</feature>
<keyword evidence="4" id="KW-1185">Reference proteome</keyword>
<keyword evidence="1" id="KW-1133">Transmembrane helix</keyword>
<dbReference type="AlphaFoldDB" id="A0AAD5X5W1"/>
<evidence type="ECO:0000313" key="4">
    <source>
        <dbReference type="Proteomes" id="UP001212841"/>
    </source>
</evidence>
<evidence type="ECO:0000313" key="3">
    <source>
        <dbReference type="EMBL" id="KAJ3052581.1"/>
    </source>
</evidence>
<reference evidence="3" key="1">
    <citation type="submission" date="2020-05" db="EMBL/GenBank/DDBJ databases">
        <title>Phylogenomic resolution of chytrid fungi.</title>
        <authorList>
            <person name="Stajich J.E."/>
            <person name="Amses K."/>
            <person name="Simmons R."/>
            <person name="Seto K."/>
            <person name="Myers J."/>
            <person name="Bonds A."/>
            <person name="Quandt C.A."/>
            <person name="Barry K."/>
            <person name="Liu P."/>
            <person name="Grigoriev I."/>
            <person name="Longcore J.E."/>
            <person name="James T.Y."/>
        </authorList>
    </citation>
    <scope>NUCLEOTIDE SEQUENCE</scope>
    <source>
        <strain evidence="3">JEL0318</strain>
    </source>
</reference>